<dbReference type="PANTHER" id="PTHR46018">
    <property type="entry name" value="ZINC PHOSPHODIESTERASE ELAC PROTEIN 1"/>
    <property type="match status" value="1"/>
</dbReference>
<dbReference type="GO" id="GO:0046872">
    <property type="term" value="F:metal ion binding"/>
    <property type="evidence" value="ECO:0007669"/>
    <property type="project" value="UniProtKB-KW"/>
</dbReference>
<evidence type="ECO:0000256" key="5">
    <source>
        <dbReference type="ARBA" id="ARBA00022723"/>
    </source>
</evidence>
<comment type="cofactor">
    <cofactor evidence="1">
        <name>Zn(2+)</name>
        <dbReference type="ChEBI" id="CHEBI:29105"/>
    </cofactor>
</comment>
<keyword evidence="4" id="KW-0540">Nuclease</keyword>
<evidence type="ECO:0000256" key="2">
    <source>
        <dbReference type="ARBA" id="ARBA00011738"/>
    </source>
</evidence>
<evidence type="ECO:0000256" key="7">
    <source>
        <dbReference type="ARBA" id="ARBA00022801"/>
    </source>
</evidence>
<dbReference type="Gene3D" id="3.60.15.10">
    <property type="entry name" value="Ribonuclease Z/Hydroxyacylglutathione hydrolase-like"/>
    <property type="match status" value="1"/>
</dbReference>
<reference evidence="9" key="1">
    <citation type="journal article" date="2020" name="mSystems">
        <title>Genome- and Community-Level Interaction Insights into Carbon Utilization and Element Cycling Functions of Hydrothermarchaeota in Hydrothermal Sediment.</title>
        <authorList>
            <person name="Zhou Z."/>
            <person name="Liu Y."/>
            <person name="Xu W."/>
            <person name="Pan J."/>
            <person name="Luo Z.H."/>
            <person name="Li M."/>
        </authorList>
    </citation>
    <scope>NUCLEOTIDE SEQUENCE [LARGE SCALE GENOMIC DNA]</scope>
    <source>
        <strain evidence="9">HyVt-85</strain>
    </source>
</reference>
<keyword evidence="5" id="KW-0479">Metal-binding</keyword>
<evidence type="ECO:0000256" key="3">
    <source>
        <dbReference type="ARBA" id="ARBA00022694"/>
    </source>
</evidence>
<keyword evidence="7" id="KW-0378">Hydrolase</keyword>
<comment type="subunit">
    <text evidence="2">Homodimer.</text>
</comment>
<dbReference type="InterPro" id="IPR036866">
    <property type="entry name" value="RibonucZ/Hydroxyglut_hydro"/>
</dbReference>
<keyword evidence="6" id="KW-0255">Endonuclease</keyword>
<evidence type="ECO:0000256" key="1">
    <source>
        <dbReference type="ARBA" id="ARBA00001947"/>
    </source>
</evidence>
<organism evidence="9">
    <name type="scientific">Candidatus Aciduliprofundum boonei</name>
    <dbReference type="NCBI Taxonomy" id="379547"/>
    <lineage>
        <taxon>Archaea</taxon>
        <taxon>Methanobacteriati</taxon>
        <taxon>Thermoplasmatota</taxon>
        <taxon>DHVE2 group</taxon>
        <taxon>Candidatus Aciduliprofundum</taxon>
    </lineage>
</organism>
<evidence type="ECO:0000256" key="4">
    <source>
        <dbReference type="ARBA" id="ARBA00022722"/>
    </source>
</evidence>
<dbReference type="GO" id="GO:0042781">
    <property type="term" value="F:3'-tRNA processing endoribonuclease activity"/>
    <property type="evidence" value="ECO:0007669"/>
    <property type="project" value="TreeGrafter"/>
</dbReference>
<dbReference type="SUPFAM" id="SSF56281">
    <property type="entry name" value="Metallo-hydrolase/oxidoreductase"/>
    <property type="match status" value="1"/>
</dbReference>
<dbReference type="Pfam" id="PF23023">
    <property type="entry name" value="Anti-Pycsar_Apyc1"/>
    <property type="match status" value="1"/>
</dbReference>
<dbReference type="InterPro" id="IPR013471">
    <property type="entry name" value="RNase_Z/BN"/>
</dbReference>
<evidence type="ECO:0000313" key="9">
    <source>
        <dbReference type="EMBL" id="HHE75545.1"/>
    </source>
</evidence>
<dbReference type="EMBL" id="DRTM01000020">
    <property type="protein sequence ID" value="HHE75545.1"/>
    <property type="molecule type" value="Genomic_DNA"/>
</dbReference>
<dbReference type="PANTHER" id="PTHR46018:SF2">
    <property type="entry name" value="ZINC PHOSPHODIESTERASE ELAC PROTEIN 1"/>
    <property type="match status" value="1"/>
</dbReference>
<comment type="caution">
    <text evidence="9">The sequence shown here is derived from an EMBL/GenBank/DDBJ whole genome shotgun (WGS) entry which is preliminary data.</text>
</comment>
<keyword evidence="8" id="KW-0862">Zinc</keyword>
<dbReference type="Proteomes" id="UP000886130">
    <property type="component" value="Unassembled WGS sequence"/>
</dbReference>
<sequence>MILFCFGIHGKVQLYVIFLGTGGSWPTVKRNVSAIAVKRGGEILLFDCGEGTQRQMQKSGLSYMQIKSIFISHFHGDHFLGLPGLIQTMQLNDRKEPLTIYGPRGISRIVEIVKNLGYFRPSYEIVGKDVDEGDEIRFNGYSVRPFRVEHNVPALGYVLEEDMRPG</sequence>
<feature type="non-terminal residue" evidence="9">
    <location>
        <position position="166"/>
    </location>
</feature>
<keyword evidence="3" id="KW-0819">tRNA processing</keyword>
<dbReference type="CDD" id="cd07717">
    <property type="entry name" value="RNaseZ_ZiPD-like_MBL-fold"/>
    <property type="match status" value="1"/>
</dbReference>
<proteinExistence type="predicted"/>
<dbReference type="AlphaFoldDB" id="A0A7J3T8E7"/>
<evidence type="ECO:0000256" key="8">
    <source>
        <dbReference type="ARBA" id="ARBA00022833"/>
    </source>
</evidence>
<gene>
    <name evidence="9" type="ORF">ENL31_00260</name>
</gene>
<accession>A0A7J3T8E7</accession>
<evidence type="ECO:0000256" key="6">
    <source>
        <dbReference type="ARBA" id="ARBA00022759"/>
    </source>
</evidence>
<protein>
    <submittedName>
        <fullName evidence="9">MBL fold metallo-hydrolase</fullName>
    </submittedName>
</protein>
<name>A0A7J3T8E7_9ARCH</name>